<sequence>MILPPSMSYSTAPAKLIVIIGITGNQGSSVASTFLSDPRWKIRGLTRNPDSAASKALSEKGVQMVVADLHDPVSLKDVFNGANLIFSVTDFWTPYLDPVNQAKATEQGKSIGRFAYELEREQGRNIADAVARVVEGLDEVGFVASTLSHAGKCSKGKYKELWHFDAKADVFPGYVEEKYPELARKSSWLQTGYFFSSWRILDCWLGRMPDGSRQMRFPTSPSTIVPHLDARKDTGPFVKALLLLPAGKTVMAASEWCTWPDWIKTWGEVVGVPDCSYKQVTVGDLDKWYPGGIGKEIGEMYEYSNDPGYDGGEPEVLRTADLKKMGIEVRATSLRDYVRSEDWSGVLAAC</sequence>
<reference evidence="4 5" key="1">
    <citation type="submission" date="2016-07" db="EMBL/GenBank/DDBJ databases">
        <title>Pervasive Adenine N6-methylation of Active Genes in Fungi.</title>
        <authorList>
            <consortium name="DOE Joint Genome Institute"/>
            <person name="Mondo S.J."/>
            <person name="Dannebaum R.O."/>
            <person name="Kuo R.C."/>
            <person name="Labutti K."/>
            <person name="Haridas S."/>
            <person name="Kuo A."/>
            <person name="Salamov A."/>
            <person name="Ahrendt S.R."/>
            <person name="Lipzen A."/>
            <person name="Sullivan W."/>
            <person name="Andreopoulos W.B."/>
            <person name="Clum A."/>
            <person name="Lindquist E."/>
            <person name="Daum C."/>
            <person name="Ramamoorthy G.K."/>
            <person name="Gryganskyi A."/>
            <person name="Culley D."/>
            <person name="Magnuson J.K."/>
            <person name="James T.Y."/>
            <person name="O'Malley M.A."/>
            <person name="Stajich J.E."/>
            <person name="Spatafora J.W."/>
            <person name="Visel A."/>
            <person name="Grigoriev I.V."/>
        </authorList>
    </citation>
    <scope>NUCLEOTIDE SEQUENCE [LARGE SCALE GENOMIC DNA]</scope>
    <source>
        <strain evidence="4 5">CBS 115471</strain>
    </source>
</reference>
<dbReference type="Gene3D" id="3.90.25.10">
    <property type="entry name" value="UDP-galactose 4-epimerase, domain 1"/>
    <property type="match status" value="1"/>
</dbReference>
<feature type="domain" description="NmrA-like" evidence="3">
    <location>
        <begin position="14"/>
        <end position="312"/>
    </location>
</feature>
<comment type="caution">
    <text evidence="4">The sequence shown here is derived from an EMBL/GenBank/DDBJ whole genome shotgun (WGS) entry which is preliminary data.</text>
</comment>
<dbReference type="PANTHER" id="PTHR42748:SF26">
    <property type="entry name" value="NMRA-LIKE DOMAIN-CONTAINING PROTEIN"/>
    <property type="match status" value="1"/>
</dbReference>
<dbReference type="STRING" id="1231657.A0A1Y1Z9S7"/>
<evidence type="ECO:0000259" key="3">
    <source>
        <dbReference type="Pfam" id="PF05368"/>
    </source>
</evidence>
<proteinExistence type="inferred from homology"/>
<name>A0A1Y1Z9S7_9PLEO</name>
<dbReference type="Pfam" id="PF05368">
    <property type="entry name" value="NmrA"/>
    <property type="match status" value="1"/>
</dbReference>
<keyword evidence="2" id="KW-0521">NADP</keyword>
<evidence type="ECO:0000256" key="2">
    <source>
        <dbReference type="ARBA" id="ARBA00022857"/>
    </source>
</evidence>
<dbReference type="PANTHER" id="PTHR42748">
    <property type="entry name" value="NITROGEN METABOLITE REPRESSION PROTEIN NMRA FAMILY MEMBER"/>
    <property type="match status" value="1"/>
</dbReference>
<organism evidence="4 5">
    <name type="scientific">Clohesyomyces aquaticus</name>
    <dbReference type="NCBI Taxonomy" id="1231657"/>
    <lineage>
        <taxon>Eukaryota</taxon>
        <taxon>Fungi</taxon>
        <taxon>Dikarya</taxon>
        <taxon>Ascomycota</taxon>
        <taxon>Pezizomycotina</taxon>
        <taxon>Dothideomycetes</taxon>
        <taxon>Pleosporomycetidae</taxon>
        <taxon>Pleosporales</taxon>
        <taxon>Lindgomycetaceae</taxon>
        <taxon>Clohesyomyces</taxon>
    </lineage>
</organism>
<evidence type="ECO:0000256" key="1">
    <source>
        <dbReference type="ARBA" id="ARBA00006328"/>
    </source>
</evidence>
<evidence type="ECO:0000313" key="4">
    <source>
        <dbReference type="EMBL" id="ORY07001.1"/>
    </source>
</evidence>
<dbReference type="InterPro" id="IPR051164">
    <property type="entry name" value="NmrA-like_oxidored"/>
</dbReference>
<comment type="similarity">
    <text evidence="1">Belongs to the NmrA-type oxidoreductase family.</text>
</comment>
<dbReference type="GO" id="GO:0005634">
    <property type="term" value="C:nucleus"/>
    <property type="evidence" value="ECO:0007669"/>
    <property type="project" value="TreeGrafter"/>
</dbReference>
<dbReference type="InterPro" id="IPR036291">
    <property type="entry name" value="NAD(P)-bd_dom_sf"/>
</dbReference>
<dbReference type="OrthoDB" id="3358371at2759"/>
<dbReference type="Proteomes" id="UP000193144">
    <property type="component" value="Unassembled WGS sequence"/>
</dbReference>
<evidence type="ECO:0000313" key="5">
    <source>
        <dbReference type="Proteomes" id="UP000193144"/>
    </source>
</evidence>
<dbReference type="AlphaFoldDB" id="A0A1Y1Z9S7"/>
<gene>
    <name evidence="4" type="ORF">BCR34DRAFT_570901</name>
</gene>
<dbReference type="InterPro" id="IPR008030">
    <property type="entry name" value="NmrA-like"/>
</dbReference>
<dbReference type="SUPFAM" id="SSF51735">
    <property type="entry name" value="NAD(P)-binding Rossmann-fold domains"/>
    <property type="match status" value="1"/>
</dbReference>
<protein>
    <recommendedName>
        <fullName evidence="3">NmrA-like domain-containing protein</fullName>
    </recommendedName>
</protein>
<keyword evidence="5" id="KW-1185">Reference proteome</keyword>
<dbReference type="EMBL" id="MCFA01000112">
    <property type="protein sequence ID" value="ORY07001.1"/>
    <property type="molecule type" value="Genomic_DNA"/>
</dbReference>
<accession>A0A1Y1Z9S7</accession>
<dbReference type="Gene3D" id="3.40.50.720">
    <property type="entry name" value="NAD(P)-binding Rossmann-like Domain"/>
    <property type="match status" value="1"/>
</dbReference>